<proteinExistence type="predicted"/>
<evidence type="ECO:0008006" key="3">
    <source>
        <dbReference type="Google" id="ProtNLM"/>
    </source>
</evidence>
<name>A0A4R5CQA9_9FLAO</name>
<sequence length="90" mass="10185">MPDHLNLPTPDAIFFDFSDSQWHFTLEGAVKIANAYPDTPLLLCHWGSVDSPDFVEFNGNPEDLKDLVKNPERIYVLAPGEPFILKKLSK</sequence>
<dbReference type="AlphaFoldDB" id="A0A4R5CQA9"/>
<keyword evidence="2" id="KW-1185">Reference proteome</keyword>
<comment type="caution">
    <text evidence="1">The sequence shown here is derived from an EMBL/GenBank/DDBJ whole genome shotgun (WGS) entry which is preliminary data.</text>
</comment>
<gene>
    <name evidence="1" type="ORF">E0F98_12800</name>
</gene>
<reference evidence="1 2" key="1">
    <citation type="submission" date="2019-03" db="EMBL/GenBank/DDBJ databases">
        <title>Flavobacterium TSA-D2 sp. nov., isolated from arctic soil.</title>
        <authorList>
            <person name="Chaudhary D.K."/>
        </authorList>
    </citation>
    <scope>NUCLEOTIDE SEQUENCE [LARGE SCALE GENOMIC DNA]</scope>
    <source>
        <strain evidence="1 2">TSA-D2</strain>
    </source>
</reference>
<accession>A0A4R5CQA9</accession>
<dbReference type="Proteomes" id="UP000294597">
    <property type="component" value="Unassembled WGS sequence"/>
</dbReference>
<organism evidence="1 2">
    <name type="scientific">Flavobacterium hiemivividum</name>
    <dbReference type="NCBI Taxonomy" id="2541734"/>
    <lineage>
        <taxon>Bacteria</taxon>
        <taxon>Pseudomonadati</taxon>
        <taxon>Bacteroidota</taxon>
        <taxon>Flavobacteriia</taxon>
        <taxon>Flavobacteriales</taxon>
        <taxon>Flavobacteriaceae</taxon>
        <taxon>Flavobacterium</taxon>
    </lineage>
</organism>
<protein>
    <recommendedName>
        <fullName evidence="3">Amidohydrolase-related domain-containing protein</fullName>
    </recommendedName>
</protein>
<evidence type="ECO:0000313" key="2">
    <source>
        <dbReference type="Proteomes" id="UP000294597"/>
    </source>
</evidence>
<dbReference type="EMBL" id="SMFO01000010">
    <property type="protein sequence ID" value="TDE02682.1"/>
    <property type="molecule type" value="Genomic_DNA"/>
</dbReference>
<evidence type="ECO:0000313" key="1">
    <source>
        <dbReference type="EMBL" id="TDE02682.1"/>
    </source>
</evidence>